<dbReference type="InterPro" id="IPR006597">
    <property type="entry name" value="Sel1-like"/>
</dbReference>
<sequence length="222" mass="25516">MAVEGTKIREMMEGKTLEKDNIKKMYDMVQNASEPEDKKKVMKHSVFFIGQLPLKENHIVDLEQTRRIVNGSVTFSEVDTYMDYLLKGLSTQKLLLEKEDGSYEVNTKYEKSVIKVRKIARAFQLEKEKALEAGIPKAKKMYQMGTKYYHSGQYEEAAACFMNAAELAEYRMAYYSLALMYFKGQGVDQSFEEALYYARKALVKGAVIAQELEQEILEAMNA</sequence>
<organism evidence="2 3">
    <name type="scientific">Anaerobutyricum hallii</name>
    <dbReference type="NCBI Taxonomy" id="39488"/>
    <lineage>
        <taxon>Bacteria</taxon>
        <taxon>Bacillati</taxon>
        <taxon>Bacillota</taxon>
        <taxon>Clostridia</taxon>
        <taxon>Lachnospirales</taxon>
        <taxon>Lachnospiraceae</taxon>
        <taxon>Anaerobutyricum</taxon>
    </lineage>
</organism>
<evidence type="ECO:0000313" key="3">
    <source>
        <dbReference type="Proteomes" id="UP000095390"/>
    </source>
</evidence>
<keyword evidence="1" id="KW-0802">TPR repeat</keyword>
<evidence type="ECO:0000313" key="2">
    <source>
        <dbReference type="EMBL" id="CUM85956.1"/>
    </source>
</evidence>
<reference evidence="2 3" key="1">
    <citation type="submission" date="2015-09" db="EMBL/GenBank/DDBJ databases">
        <authorList>
            <consortium name="Pathogen Informatics"/>
        </authorList>
    </citation>
    <scope>NUCLEOTIDE SEQUENCE [LARGE SCALE GENOMIC DNA]</scope>
    <source>
        <strain evidence="2 3">2789STDY5834966</strain>
    </source>
</reference>
<dbReference type="AlphaFoldDB" id="A0A173S7L2"/>
<accession>A0A173S7L2</accession>
<dbReference type="SMART" id="SM00671">
    <property type="entry name" value="SEL1"/>
    <property type="match status" value="2"/>
</dbReference>
<dbReference type="Proteomes" id="UP000095390">
    <property type="component" value="Unassembled WGS sequence"/>
</dbReference>
<dbReference type="SUPFAM" id="SSF81901">
    <property type="entry name" value="HCP-like"/>
    <property type="match status" value="1"/>
</dbReference>
<dbReference type="Gene3D" id="1.25.40.10">
    <property type="entry name" value="Tetratricopeptide repeat domain"/>
    <property type="match status" value="1"/>
</dbReference>
<name>A0A173S7L2_9FIRM</name>
<dbReference type="RefSeq" id="WP_055182451.1">
    <property type="nucleotide sequence ID" value="NZ_CYYC01000006.1"/>
</dbReference>
<dbReference type="PROSITE" id="PS50005">
    <property type="entry name" value="TPR"/>
    <property type="match status" value="1"/>
</dbReference>
<proteinExistence type="predicted"/>
<dbReference type="EMBL" id="CYYC01000006">
    <property type="protein sequence ID" value="CUM85956.1"/>
    <property type="molecule type" value="Genomic_DNA"/>
</dbReference>
<protein>
    <submittedName>
        <fullName evidence="2">Uncharacterized protein</fullName>
    </submittedName>
</protein>
<dbReference type="OrthoDB" id="1779237at2"/>
<evidence type="ECO:0000256" key="1">
    <source>
        <dbReference type="PROSITE-ProRule" id="PRU00339"/>
    </source>
</evidence>
<gene>
    <name evidence="2" type="ORF">ERS852578_00704</name>
</gene>
<dbReference type="InterPro" id="IPR019734">
    <property type="entry name" value="TPR_rpt"/>
</dbReference>
<dbReference type="InterPro" id="IPR011990">
    <property type="entry name" value="TPR-like_helical_dom_sf"/>
</dbReference>
<feature type="repeat" description="TPR" evidence="1">
    <location>
        <begin position="138"/>
        <end position="171"/>
    </location>
</feature>